<organism evidence="13 14">
    <name type="scientific">Hevea brasiliensis</name>
    <name type="common">Para rubber tree</name>
    <name type="synonym">Siphonia brasiliensis</name>
    <dbReference type="NCBI Taxonomy" id="3981"/>
    <lineage>
        <taxon>Eukaryota</taxon>
        <taxon>Viridiplantae</taxon>
        <taxon>Streptophyta</taxon>
        <taxon>Embryophyta</taxon>
        <taxon>Tracheophyta</taxon>
        <taxon>Spermatophyta</taxon>
        <taxon>Magnoliopsida</taxon>
        <taxon>eudicotyledons</taxon>
        <taxon>Gunneridae</taxon>
        <taxon>Pentapetalae</taxon>
        <taxon>rosids</taxon>
        <taxon>fabids</taxon>
        <taxon>Malpighiales</taxon>
        <taxon>Euphorbiaceae</taxon>
        <taxon>Crotonoideae</taxon>
        <taxon>Micrandreae</taxon>
        <taxon>Hevea</taxon>
    </lineage>
</organism>
<protein>
    <recommendedName>
        <fullName evidence="15">Diacylglycerol O-acyltransferase</fullName>
    </recommendedName>
</protein>
<dbReference type="InterPro" id="IPR004255">
    <property type="entry name" value="O-acyltransferase_WSD1_N"/>
</dbReference>
<evidence type="ECO:0000256" key="3">
    <source>
        <dbReference type="ARBA" id="ARBA00004771"/>
    </source>
</evidence>
<dbReference type="InterPro" id="IPR045034">
    <property type="entry name" value="O-acyltransferase_WSD1-like"/>
</dbReference>
<comment type="subcellular location">
    <subcellularLocation>
        <location evidence="1">Cell membrane</location>
        <topology evidence="1">Single-pass membrane protein</topology>
    </subcellularLocation>
    <subcellularLocation>
        <location evidence="2">Endoplasmic reticulum membrane</location>
    </subcellularLocation>
</comment>
<accession>A0ABQ9M8R9</accession>
<evidence type="ECO:0000256" key="8">
    <source>
        <dbReference type="ARBA" id="ARBA00024360"/>
    </source>
</evidence>
<evidence type="ECO:0000256" key="9">
    <source>
        <dbReference type="ARBA" id="ARBA00047604"/>
    </source>
</evidence>
<reference evidence="13 14" key="1">
    <citation type="journal article" date="2023" name="Plant Biotechnol. J.">
        <title>Chromosome-level wild Hevea brasiliensis genome provides new tools for genomic-assisted breeding and valuable loci to elevate rubber yield.</title>
        <authorList>
            <person name="Cheng H."/>
            <person name="Song X."/>
            <person name="Hu Y."/>
            <person name="Wu T."/>
            <person name="Yang Q."/>
            <person name="An Z."/>
            <person name="Feng S."/>
            <person name="Deng Z."/>
            <person name="Wu W."/>
            <person name="Zeng X."/>
            <person name="Tu M."/>
            <person name="Wang X."/>
            <person name="Huang H."/>
        </authorList>
    </citation>
    <scope>NUCLEOTIDE SEQUENCE [LARGE SCALE GENOMIC DNA]</scope>
    <source>
        <strain evidence="13">MT/VB/25A 57/8</strain>
    </source>
</reference>
<comment type="caution">
    <text evidence="13">The sequence shown here is derived from an EMBL/GenBank/DDBJ whole genome shotgun (WGS) entry which is preliminary data.</text>
</comment>
<comment type="catalytic activity">
    <reaction evidence="10">
        <text>an acyl-CoA + a 1,2-diacyl-sn-glycerol = a triacyl-sn-glycerol + CoA</text>
        <dbReference type="Rhea" id="RHEA:10868"/>
        <dbReference type="ChEBI" id="CHEBI:17815"/>
        <dbReference type="ChEBI" id="CHEBI:57287"/>
        <dbReference type="ChEBI" id="CHEBI:58342"/>
        <dbReference type="ChEBI" id="CHEBI:64615"/>
        <dbReference type="EC" id="2.3.1.20"/>
    </reaction>
</comment>
<evidence type="ECO:0000256" key="5">
    <source>
        <dbReference type="ARBA" id="ARBA00022679"/>
    </source>
</evidence>
<sequence length="486" mass="54471">MTSRVKVSDEPLSPSGRLFLRPEMDTIIHCALGVEYAMDVEAVKTTIRNSLMLKHPRFCSLLVHDKNGLEHWRRTEVDLDKHILVVENPAEATNNDGSDIEKIVNDYIAGLSVSCPLSLDKPLWEVHIMWEPPCAVFRFHHALGDGIDLMSILLGSCRKVEDPEAVPILDIGGSRKNRKGSFRKLWFQRGVLMGFLKMVLYTLNILMGFLKVVLYSLFFYLEMVLRSLWVRDRKTVISGGEGVELWPREVVTAHLLIEDMKVVKKAIANATINDVLLGMISAGFSKYLDHRSPNSLKKNQRITGVATVNLRKQLGLEDLTKMIESNSRARKGNKFGIILLPIYYAKDVEPLQHVKRAKATLDLKKKSLEGYFSYKVADLAITLLGCKFVSSFNYRIHSNCSYVISNVVGPKEKLTIAGNPIKYVRVNVTGLPQAVSMHMVSYAGQADMQIVVAKDIIPDPKFFAKCIENSLLEMKEAALAAVKLGG</sequence>
<evidence type="ECO:0000256" key="4">
    <source>
        <dbReference type="ARBA" id="ARBA00005189"/>
    </source>
</evidence>
<gene>
    <name evidence="13" type="ORF">P3X46_013867</name>
</gene>
<name>A0ABQ9M8R9_HEVBR</name>
<comment type="pathway">
    <text evidence="4">Lipid metabolism.</text>
</comment>
<evidence type="ECO:0000259" key="11">
    <source>
        <dbReference type="Pfam" id="PF03007"/>
    </source>
</evidence>
<dbReference type="PANTHER" id="PTHR31650">
    <property type="entry name" value="O-ACYLTRANSFERASE (WSD1-LIKE) FAMILY PROTEIN"/>
    <property type="match status" value="1"/>
</dbReference>
<comment type="pathway">
    <text evidence="3">Glycerolipid metabolism; triacylglycerol biosynthesis.</text>
</comment>
<evidence type="ECO:0000256" key="6">
    <source>
        <dbReference type="ARBA" id="ARBA00022824"/>
    </source>
</evidence>
<evidence type="ECO:0000259" key="12">
    <source>
        <dbReference type="Pfam" id="PF06974"/>
    </source>
</evidence>
<feature type="domain" description="O-acyltransferase WSD1 C-terminal" evidence="12">
    <location>
        <begin position="332"/>
        <end position="475"/>
    </location>
</feature>
<keyword evidence="6" id="KW-0256">Endoplasmic reticulum</keyword>
<evidence type="ECO:0000256" key="1">
    <source>
        <dbReference type="ARBA" id="ARBA00004162"/>
    </source>
</evidence>
<dbReference type="Proteomes" id="UP001174677">
    <property type="component" value="Chromosome 8"/>
</dbReference>
<feature type="domain" description="O-acyltransferase WSD1-like N-terminal" evidence="11">
    <location>
        <begin position="54"/>
        <end position="275"/>
    </location>
</feature>
<evidence type="ECO:0000313" key="13">
    <source>
        <dbReference type="EMBL" id="KAJ9175299.1"/>
    </source>
</evidence>
<dbReference type="PANTHER" id="PTHR31650:SF41">
    <property type="entry name" value="O-ACYLTRANSFERASE WSD1-LIKE ISOFORM X1"/>
    <property type="match status" value="1"/>
</dbReference>
<evidence type="ECO:0008006" key="15">
    <source>
        <dbReference type="Google" id="ProtNLM"/>
    </source>
</evidence>
<evidence type="ECO:0000256" key="10">
    <source>
        <dbReference type="ARBA" id="ARBA00048109"/>
    </source>
</evidence>
<evidence type="ECO:0000313" key="14">
    <source>
        <dbReference type="Proteomes" id="UP001174677"/>
    </source>
</evidence>
<keyword evidence="14" id="KW-1185">Reference proteome</keyword>
<dbReference type="InterPro" id="IPR009721">
    <property type="entry name" value="O-acyltransferase_WSD1_C"/>
</dbReference>
<proteinExistence type="inferred from homology"/>
<keyword evidence="7" id="KW-0012">Acyltransferase</keyword>
<keyword evidence="5" id="KW-0808">Transferase</keyword>
<dbReference type="Pfam" id="PF03007">
    <property type="entry name" value="WS_DGAT_cat"/>
    <property type="match status" value="1"/>
</dbReference>
<dbReference type="EMBL" id="JARPOI010000008">
    <property type="protein sequence ID" value="KAJ9175299.1"/>
    <property type="molecule type" value="Genomic_DNA"/>
</dbReference>
<evidence type="ECO:0000256" key="7">
    <source>
        <dbReference type="ARBA" id="ARBA00023315"/>
    </source>
</evidence>
<comment type="similarity">
    <text evidence="8">In the N-terminal section; belongs to the long-chain O-acyltransferase family.</text>
</comment>
<dbReference type="Pfam" id="PF06974">
    <property type="entry name" value="WS_DGAT_C"/>
    <property type="match status" value="1"/>
</dbReference>
<evidence type="ECO:0000256" key="2">
    <source>
        <dbReference type="ARBA" id="ARBA00004586"/>
    </source>
</evidence>
<comment type="catalytic activity">
    <reaction evidence="9">
        <text>a long chain fatty alcohol + a fatty acyl-CoA = a long-chain alcohol wax ester + CoA</text>
        <dbReference type="Rhea" id="RHEA:38443"/>
        <dbReference type="ChEBI" id="CHEBI:17135"/>
        <dbReference type="ChEBI" id="CHEBI:57287"/>
        <dbReference type="ChEBI" id="CHEBI:77636"/>
        <dbReference type="ChEBI" id="CHEBI:235323"/>
        <dbReference type="EC" id="2.3.1.75"/>
    </reaction>
</comment>